<dbReference type="GO" id="GO:0016787">
    <property type="term" value="F:hydrolase activity"/>
    <property type="evidence" value="ECO:0007669"/>
    <property type="project" value="UniProtKB-KW"/>
</dbReference>
<keyword evidence="3" id="KW-0732">Signal</keyword>
<protein>
    <recommendedName>
        <fullName evidence="4">BD-FAE-like domain-containing protein</fullName>
    </recommendedName>
</protein>
<dbReference type="AlphaFoldDB" id="I7Z9F8"/>
<dbReference type="Pfam" id="PF20434">
    <property type="entry name" value="BD-FAE"/>
    <property type="match status" value="1"/>
</dbReference>
<name>I7Z9F8_9GAMM</name>
<dbReference type="SUPFAM" id="SSF53474">
    <property type="entry name" value="alpha/beta-Hydrolases"/>
    <property type="match status" value="1"/>
</dbReference>
<accession>I7Z9F8</accession>
<gene>
    <name evidence="5" type="ORF">WQQ_35120</name>
</gene>
<dbReference type="OrthoDB" id="9771666at2"/>
<evidence type="ECO:0000259" key="4">
    <source>
        <dbReference type="Pfam" id="PF20434"/>
    </source>
</evidence>
<evidence type="ECO:0000313" key="6">
    <source>
        <dbReference type="Proteomes" id="UP000003704"/>
    </source>
</evidence>
<reference evidence="5 6" key="1">
    <citation type="journal article" date="2012" name="J. Bacteriol.">
        <title>Genome Sequence of n-Alkane-Degrading Hydrocarboniphaga effusa Strain AP103T (ATCC BAA-332T).</title>
        <authorList>
            <person name="Chang H.K."/>
            <person name="Zylstra G.J."/>
            <person name="Chae J.C."/>
        </authorList>
    </citation>
    <scope>NUCLEOTIDE SEQUENCE [LARGE SCALE GENOMIC DNA]</scope>
    <source>
        <strain evidence="5 6">AP103</strain>
    </source>
</reference>
<dbReference type="InterPro" id="IPR050300">
    <property type="entry name" value="GDXG_lipolytic_enzyme"/>
</dbReference>
<keyword evidence="1" id="KW-0378">Hydrolase</keyword>
<dbReference type="InterPro" id="IPR029058">
    <property type="entry name" value="AB_hydrolase_fold"/>
</dbReference>
<sequence length="350" mass="37931">MTIRGMALCALWWLLLAAPAQAQQASAGHAGPSVVDLWPQGALTDNPVRGPERLGQDGNGIGAVSNISRPRMEIIRPAQPNGTAVLILGGGGYFRIQIANESRPVAEWLAAMGITPVILYYRLPVDGWKAEAPFQDAQRALRLLRSHAADHGIDPQRIGVLGLSAGGHLAAIAETRFDTDFYQAVDEADKVSSRPDFSALIYPVVSLQPPYDTTRTRRELGTQKDAVEAYSAEKHVTKATPPTFIVHAADDPIAKVGHSLLMFSALREHGVAAELHVFENGGHGWTLGRPGTLAASWPRLFALWARQHRLLDQRPILPPSMIQHAPRAPAANRADDRAEDPDDHAEDSDV</sequence>
<dbReference type="STRING" id="1172194.WQQ_35120"/>
<dbReference type="InterPro" id="IPR049492">
    <property type="entry name" value="BD-FAE-like_dom"/>
</dbReference>
<evidence type="ECO:0000256" key="2">
    <source>
        <dbReference type="SAM" id="MobiDB-lite"/>
    </source>
</evidence>
<feature type="region of interest" description="Disordered" evidence="2">
    <location>
        <begin position="320"/>
        <end position="350"/>
    </location>
</feature>
<keyword evidence="6" id="KW-1185">Reference proteome</keyword>
<feature type="compositionally biased region" description="Acidic residues" evidence="2">
    <location>
        <begin position="337"/>
        <end position="350"/>
    </location>
</feature>
<dbReference type="PANTHER" id="PTHR48081">
    <property type="entry name" value="AB HYDROLASE SUPERFAMILY PROTEIN C4A8.06C"/>
    <property type="match status" value="1"/>
</dbReference>
<evidence type="ECO:0000313" key="5">
    <source>
        <dbReference type="EMBL" id="EIT68317.1"/>
    </source>
</evidence>
<dbReference type="Proteomes" id="UP000003704">
    <property type="component" value="Unassembled WGS sequence"/>
</dbReference>
<feature type="domain" description="BD-FAE-like" evidence="4">
    <location>
        <begin position="76"/>
        <end position="266"/>
    </location>
</feature>
<dbReference type="EMBL" id="AKGD01000003">
    <property type="protein sequence ID" value="EIT68317.1"/>
    <property type="molecule type" value="Genomic_DNA"/>
</dbReference>
<dbReference type="RefSeq" id="WP_007186451.1">
    <property type="nucleotide sequence ID" value="NZ_AKGD01000003.1"/>
</dbReference>
<organism evidence="5 6">
    <name type="scientific">Hydrocarboniphaga effusa AP103</name>
    <dbReference type="NCBI Taxonomy" id="1172194"/>
    <lineage>
        <taxon>Bacteria</taxon>
        <taxon>Pseudomonadati</taxon>
        <taxon>Pseudomonadota</taxon>
        <taxon>Gammaproteobacteria</taxon>
        <taxon>Nevskiales</taxon>
        <taxon>Nevskiaceae</taxon>
        <taxon>Hydrocarboniphaga</taxon>
    </lineage>
</organism>
<feature type="chain" id="PRO_5003712526" description="BD-FAE-like domain-containing protein" evidence="3">
    <location>
        <begin position="23"/>
        <end position="350"/>
    </location>
</feature>
<feature type="signal peptide" evidence="3">
    <location>
        <begin position="1"/>
        <end position="22"/>
    </location>
</feature>
<dbReference type="Gene3D" id="3.40.50.1820">
    <property type="entry name" value="alpha/beta hydrolase"/>
    <property type="match status" value="1"/>
</dbReference>
<evidence type="ECO:0000256" key="3">
    <source>
        <dbReference type="SAM" id="SignalP"/>
    </source>
</evidence>
<evidence type="ECO:0000256" key="1">
    <source>
        <dbReference type="ARBA" id="ARBA00022801"/>
    </source>
</evidence>
<dbReference type="PANTHER" id="PTHR48081:SF6">
    <property type="entry name" value="PEPTIDASE S9 PROLYL OLIGOPEPTIDASE CATALYTIC DOMAIN-CONTAINING PROTEIN"/>
    <property type="match status" value="1"/>
</dbReference>
<proteinExistence type="predicted"/>
<comment type="caution">
    <text evidence="5">The sequence shown here is derived from an EMBL/GenBank/DDBJ whole genome shotgun (WGS) entry which is preliminary data.</text>
</comment>